<dbReference type="InterPro" id="IPR024337">
    <property type="entry name" value="tRNA_splic_suSen54"/>
</dbReference>
<dbReference type="AlphaFoldDB" id="A0A6A0AET7"/>
<comment type="caution">
    <text evidence="2">The sequence shown here is derived from an EMBL/GenBank/DDBJ whole genome shotgun (WGS) entry which is preliminary data.</text>
</comment>
<dbReference type="EMBL" id="BLLF01005002">
    <property type="protein sequence ID" value="GFH30584.1"/>
    <property type="molecule type" value="Genomic_DNA"/>
</dbReference>
<feature type="region of interest" description="Disordered" evidence="1">
    <location>
        <begin position="136"/>
        <end position="191"/>
    </location>
</feature>
<protein>
    <submittedName>
        <fullName evidence="2">tRNA_int_end_N2 domain-containing protein</fullName>
    </submittedName>
</protein>
<dbReference type="Proteomes" id="UP000485058">
    <property type="component" value="Unassembled WGS sequence"/>
</dbReference>
<accession>A0A6A0AET7</accession>
<keyword evidence="3" id="KW-1185">Reference proteome</keyword>
<dbReference type="GO" id="GO:0000379">
    <property type="term" value="P:tRNA-type intron splice site recognition and cleavage"/>
    <property type="evidence" value="ECO:0007669"/>
    <property type="project" value="TreeGrafter"/>
</dbReference>
<name>A0A6A0AET7_HAELA</name>
<dbReference type="PANTHER" id="PTHR21027:SF1">
    <property type="entry name" value="TRNA-SPLICING ENDONUCLEASE SUBUNIT SEN54"/>
    <property type="match status" value="1"/>
</dbReference>
<evidence type="ECO:0000313" key="3">
    <source>
        <dbReference type="Proteomes" id="UP000485058"/>
    </source>
</evidence>
<evidence type="ECO:0000256" key="1">
    <source>
        <dbReference type="SAM" id="MobiDB-lite"/>
    </source>
</evidence>
<gene>
    <name evidence="2" type="ORF">HaLaN_29466</name>
</gene>
<dbReference type="PANTHER" id="PTHR21027">
    <property type="entry name" value="TRNA-SPLICING ENDONUCLEASE SUBUNIT SEN54"/>
    <property type="match status" value="1"/>
</dbReference>
<evidence type="ECO:0000313" key="2">
    <source>
        <dbReference type="EMBL" id="GFH30584.1"/>
    </source>
</evidence>
<organism evidence="2 3">
    <name type="scientific">Haematococcus lacustris</name>
    <name type="common">Green alga</name>
    <name type="synonym">Haematococcus pluvialis</name>
    <dbReference type="NCBI Taxonomy" id="44745"/>
    <lineage>
        <taxon>Eukaryota</taxon>
        <taxon>Viridiplantae</taxon>
        <taxon>Chlorophyta</taxon>
        <taxon>core chlorophytes</taxon>
        <taxon>Chlorophyceae</taxon>
        <taxon>CS clade</taxon>
        <taxon>Chlamydomonadales</taxon>
        <taxon>Haematococcaceae</taxon>
        <taxon>Haematococcus</taxon>
    </lineage>
</organism>
<proteinExistence type="predicted"/>
<reference evidence="2 3" key="1">
    <citation type="submission" date="2020-02" db="EMBL/GenBank/DDBJ databases">
        <title>Draft genome sequence of Haematococcus lacustris strain NIES-144.</title>
        <authorList>
            <person name="Morimoto D."/>
            <person name="Nakagawa S."/>
            <person name="Yoshida T."/>
            <person name="Sawayama S."/>
        </authorList>
    </citation>
    <scope>NUCLEOTIDE SEQUENCE [LARGE SCALE GENOMIC DNA]</scope>
    <source>
        <strain evidence="2 3">NIES-144</strain>
    </source>
</reference>
<dbReference type="GO" id="GO:0000214">
    <property type="term" value="C:tRNA-intron endonuclease complex"/>
    <property type="evidence" value="ECO:0007669"/>
    <property type="project" value="TreeGrafter"/>
</dbReference>
<sequence length="268" mass="29613">MSALSSAIFRRSGPKQELCGSTQLEQDAEAAKLDYAAFDTEMKNLHDILHTAKTGKADKAAQPQDIVATGRWRLLSLQECYELMELAGVALERYLVYSSLSRSGYLVMRYPSCWVLEGQQQQEQLQPQELQAQASCLAPQAQQHSSATQQQGHPPSGQQQEQEAQQQVQKEGKGPQPQGQGQHQSQEQQGQQVYDVYQPGVKVARAKRVFPSLHCHVAICSQAPPRLQEQRIAESEAVGPGVPIKWAAVEGGMLTMYEVGYADLIKLV</sequence>